<evidence type="ECO:0000256" key="6">
    <source>
        <dbReference type="SAM" id="MobiDB-lite"/>
    </source>
</evidence>
<dbReference type="EMBL" id="CP001638">
    <property type="protein sequence ID" value="ACS23714.1"/>
    <property type="molecule type" value="Genomic_DNA"/>
</dbReference>
<evidence type="ECO:0000259" key="8">
    <source>
        <dbReference type="PROSITE" id="PS51849"/>
    </source>
</evidence>
<evidence type="ECO:0000256" key="3">
    <source>
        <dbReference type="ARBA" id="ARBA00022692"/>
    </source>
</evidence>
<protein>
    <submittedName>
        <fullName evidence="9">Conserved hypothetical membrane associated protein</fullName>
    </submittedName>
</protein>
<keyword evidence="3 7" id="KW-0812">Transmembrane</keyword>
<evidence type="ECO:0000256" key="7">
    <source>
        <dbReference type="SAM" id="Phobius"/>
    </source>
</evidence>
<feature type="transmembrane region" description="Helical" evidence="7">
    <location>
        <begin position="53"/>
        <end position="74"/>
    </location>
</feature>
<dbReference type="PROSITE" id="PS51849">
    <property type="entry name" value="RSGI_N"/>
    <property type="match status" value="1"/>
</dbReference>
<dbReference type="eggNOG" id="ENOG5032YNU">
    <property type="taxonomic scope" value="Bacteria"/>
</dbReference>
<dbReference type="OrthoDB" id="9800626at2"/>
<feature type="compositionally biased region" description="Basic and acidic residues" evidence="6">
    <location>
        <begin position="246"/>
        <end position="265"/>
    </location>
</feature>
<keyword evidence="5 7" id="KW-0472">Membrane</keyword>
<feature type="compositionally biased region" description="Basic and acidic residues" evidence="6">
    <location>
        <begin position="290"/>
        <end position="315"/>
    </location>
</feature>
<dbReference type="Pfam" id="PF23750">
    <property type="entry name" value="RsgI_M"/>
    <property type="match status" value="1"/>
</dbReference>
<dbReference type="Pfam" id="PF12791">
    <property type="entry name" value="RsgI_N"/>
    <property type="match status" value="1"/>
</dbReference>
<reference evidence="9" key="1">
    <citation type="submission" date="2009-06" db="EMBL/GenBank/DDBJ databases">
        <title>Complete sequence of chromosome of Geopacillus sp. WCH70.</title>
        <authorList>
            <consortium name="US DOE Joint Genome Institute"/>
            <person name="Lucas S."/>
            <person name="Copeland A."/>
            <person name="Lapidus A."/>
            <person name="Glavina del Rio T."/>
            <person name="Dalin E."/>
            <person name="Tice H."/>
            <person name="Bruce D."/>
            <person name="Goodwin L."/>
            <person name="Pitluck S."/>
            <person name="Chertkov O."/>
            <person name="Brettin T."/>
            <person name="Detter J.C."/>
            <person name="Han C."/>
            <person name="Larimer F."/>
            <person name="Land M."/>
            <person name="Hauser L."/>
            <person name="Kyrpides N."/>
            <person name="Mikhailova N."/>
            <person name="Brumm P."/>
            <person name="Mead D.A."/>
            <person name="Richardson P."/>
        </authorList>
    </citation>
    <scope>NUCLEOTIDE SEQUENCE [LARGE SCALE GENOMIC DNA]</scope>
    <source>
        <strain evidence="9">WCH70</strain>
    </source>
</reference>
<feature type="domain" description="RsgI N-terminal anti-sigma" evidence="8">
    <location>
        <begin position="2"/>
        <end position="49"/>
    </location>
</feature>
<sequence length="349" mass="40617">MKKGIVLELDEEFVTLLTTEGEFIQVKKDGDYEIGEEIEAQVIKRPIVRCRSFRYVITSLVAAVVLLVTTLFHFPSNEVYAYMSIDINPSIEVGVDEQLKVLKLKAYNEEGKRIVSQLSHWKKKEFVDITMEIIELSMQKGYLQEGGQVLITTVERKHRAASSRELSTELKKIQHSYQQKNIIVKTEESTMEVRNKAVKKGVTTGKLLQIEQKMKTVSPESTKAKKLEKPLEQNDGENEYPMDNHSLNKKDEKNQKKNKDNGNQKREHRRNNHSLNEKDEKNRGNNHSLQKKDKQKREENNSNEKKYPFEEKDEQKKVTIRNRVKMTKIINHPQKIINIITAIDRMIAT</sequence>
<proteinExistence type="predicted"/>
<dbReference type="InterPro" id="IPR024449">
    <property type="entry name" value="Anti-sigma_RsgI_N"/>
</dbReference>
<evidence type="ECO:0000313" key="9">
    <source>
        <dbReference type="EMBL" id="ACS23714.1"/>
    </source>
</evidence>
<comment type="subcellular location">
    <subcellularLocation>
        <location evidence="1">Cell membrane</location>
        <topology evidence="1">Single-pass membrane protein</topology>
    </subcellularLocation>
</comment>
<evidence type="ECO:0000256" key="4">
    <source>
        <dbReference type="ARBA" id="ARBA00022989"/>
    </source>
</evidence>
<dbReference type="KEGG" id="gwc:GWCH70_0833"/>
<accession>C5D7F6</accession>
<keyword evidence="2" id="KW-1003">Cell membrane</keyword>
<name>C5D7F6_GEOSW</name>
<organism evidence="9">
    <name type="scientific">Geobacillus sp. (strain WCH70)</name>
    <dbReference type="NCBI Taxonomy" id="471223"/>
    <lineage>
        <taxon>Bacteria</taxon>
        <taxon>Bacillati</taxon>
        <taxon>Bacillota</taxon>
        <taxon>Bacilli</taxon>
        <taxon>Bacillales</taxon>
        <taxon>Anoxybacillaceae</taxon>
        <taxon>Geobacillus</taxon>
    </lineage>
</organism>
<evidence type="ECO:0000256" key="2">
    <source>
        <dbReference type="ARBA" id="ARBA00022475"/>
    </source>
</evidence>
<feature type="compositionally biased region" description="Basic and acidic residues" evidence="6">
    <location>
        <begin position="222"/>
        <end position="232"/>
    </location>
</feature>
<dbReference type="AlphaFoldDB" id="C5D7F6"/>
<gene>
    <name evidence="9" type="ordered locus">GWCH70_0833</name>
</gene>
<dbReference type="HOGENOM" id="CLU_062594_0_0_9"/>
<dbReference type="STRING" id="471223.GWCH70_0833"/>
<evidence type="ECO:0000256" key="1">
    <source>
        <dbReference type="ARBA" id="ARBA00004162"/>
    </source>
</evidence>
<feature type="region of interest" description="Disordered" evidence="6">
    <location>
        <begin position="213"/>
        <end position="315"/>
    </location>
</feature>
<dbReference type="GO" id="GO:0005886">
    <property type="term" value="C:plasma membrane"/>
    <property type="evidence" value="ECO:0007669"/>
    <property type="project" value="UniProtKB-SubCell"/>
</dbReference>
<evidence type="ECO:0000256" key="5">
    <source>
        <dbReference type="ARBA" id="ARBA00023136"/>
    </source>
</evidence>
<dbReference type="InterPro" id="IPR055431">
    <property type="entry name" value="RsgI_M"/>
</dbReference>
<keyword evidence="4 7" id="KW-1133">Transmembrane helix</keyword>